<comment type="caution">
    <text evidence="3">The sequence shown here is derived from an EMBL/GenBank/DDBJ whole genome shotgun (WGS) entry which is preliminary data.</text>
</comment>
<organism evidence="3 4">
    <name type="scientific">Algoriphagus sediminis</name>
    <dbReference type="NCBI Taxonomy" id="3057113"/>
    <lineage>
        <taxon>Bacteria</taxon>
        <taxon>Pseudomonadati</taxon>
        <taxon>Bacteroidota</taxon>
        <taxon>Cytophagia</taxon>
        <taxon>Cytophagales</taxon>
        <taxon>Cyclobacteriaceae</taxon>
        <taxon>Algoriphagus</taxon>
    </lineage>
</organism>
<evidence type="ECO:0000313" key="3">
    <source>
        <dbReference type="EMBL" id="MDN3203097.1"/>
    </source>
</evidence>
<reference evidence="3" key="1">
    <citation type="submission" date="2023-06" db="EMBL/GenBank/DDBJ databases">
        <title>Robiginitalea aurantiacus sp. nov. and Algoriphagus sediminis sp. nov., isolated from coastal sediment.</title>
        <authorList>
            <person name="Zhou Z.Y."/>
            <person name="An J."/>
            <person name="Jia Y.W."/>
            <person name="Du Z.J."/>
        </authorList>
    </citation>
    <scope>NUCLEOTIDE SEQUENCE</scope>
    <source>
        <strain evidence="3">C2-7</strain>
    </source>
</reference>
<keyword evidence="2" id="KW-0812">Transmembrane</keyword>
<keyword evidence="2" id="KW-0472">Membrane</keyword>
<feature type="region of interest" description="Disordered" evidence="1">
    <location>
        <begin position="92"/>
        <end position="122"/>
    </location>
</feature>
<evidence type="ECO:0000313" key="4">
    <source>
        <dbReference type="Proteomes" id="UP001171916"/>
    </source>
</evidence>
<dbReference type="Proteomes" id="UP001171916">
    <property type="component" value="Unassembled WGS sequence"/>
</dbReference>
<feature type="transmembrane region" description="Helical" evidence="2">
    <location>
        <begin position="46"/>
        <end position="65"/>
    </location>
</feature>
<protein>
    <recommendedName>
        <fullName evidence="5">LapA family protein</fullName>
    </recommendedName>
</protein>
<proteinExistence type="predicted"/>
<accession>A0ABT7Y9A8</accession>
<dbReference type="RefSeq" id="WP_289998648.1">
    <property type="nucleotide sequence ID" value="NZ_JAUEPH010000001.1"/>
</dbReference>
<gene>
    <name evidence="3" type="ORF">QVH07_03010</name>
</gene>
<keyword evidence="4" id="KW-1185">Reference proteome</keyword>
<keyword evidence="2" id="KW-1133">Transmembrane helix</keyword>
<feature type="transmembrane region" description="Helical" evidence="2">
    <location>
        <begin position="7"/>
        <end position="26"/>
    </location>
</feature>
<sequence length="122" mass="14112">MQKFAKFLQILLLIFFGLFLIFFIAFETLGGWVGMDEISSDNMVTIMLIGFIIFLASWLFHYLTVSGLASKLEKKELELNKVKAKVYDLEHPQTEEEKVKPVDTKKVGDVEPKNENEKYTED</sequence>
<name>A0ABT7Y9A8_9BACT</name>
<evidence type="ECO:0000256" key="1">
    <source>
        <dbReference type="SAM" id="MobiDB-lite"/>
    </source>
</evidence>
<evidence type="ECO:0008006" key="5">
    <source>
        <dbReference type="Google" id="ProtNLM"/>
    </source>
</evidence>
<evidence type="ECO:0000256" key="2">
    <source>
        <dbReference type="SAM" id="Phobius"/>
    </source>
</evidence>
<dbReference type="EMBL" id="JAUEPH010000001">
    <property type="protein sequence ID" value="MDN3203097.1"/>
    <property type="molecule type" value="Genomic_DNA"/>
</dbReference>